<organism evidence="3 4">
    <name type="scientific">Corynespora cassiicola Philippines</name>
    <dbReference type="NCBI Taxonomy" id="1448308"/>
    <lineage>
        <taxon>Eukaryota</taxon>
        <taxon>Fungi</taxon>
        <taxon>Dikarya</taxon>
        <taxon>Ascomycota</taxon>
        <taxon>Pezizomycotina</taxon>
        <taxon>Dothideomycetes</taxon>
        <taxon>Pleosporomycetidae</taxon>
        <taxon>Pleosporales</taxon>
        <taxon>Corynesporascaceae</taxon>
        <taxon>Corynespora</taxon>
    </lineage>
</organism>
<name>A0A2T2NM28_CORCC</name>
<dbReference type="STRING" id="1448308.A0A2T2NM28"/>
<evidence type="ECO:0000313" key="3">
    <source>
        <dbReference type="EMBL" id="PSN66108.1"/>
    </source>
</evidence>
<dbReference type="EMBL" id="KZ678136">
    <property type="protein sequence ID" value="PSN66108.1"/>
    <property type="molecule type" value="Genomic_DNA"/>
</dbReference>
<dbReference type="GO" id="GO:0003676">
    <property type="term" value="F:nucleic acid binding"/>
    <property type="evidence" value="ECO:0007669"/>
    <property type="project" value="InterPro"/>
</dbReference>
<dbReference type="Proteomes" id="UP000240883">
    <property type="component" value="Unassembled WGS sequence"/>
</dbReference>
<evidence type="ECO:0000313" key="4">
    <source>
        <dbReference type="Proteomes" id="UP000240883"/>
    </source>
</evidence>
<keyword evidence="4" id="KW-1185">Reference proteome</keyword>
<dbReference type="InterPro" id="IPR036397">
    <property type="entry name" value="RNaseH_sf"/>
</dbReference>
<dbReference type="Pfam" id="PF02171">
    <property type="entry name" value="Piwi"/>
    <property type="match status" value="1"/>
</dbReference>
<feature type="region of interest" description="Disordered" evidence="1">
    <location>
        <begin position="133"/>
        <end position="170"/>
    </location>
</feature>
<feature type="compositionally biased region" description="Basic and acidic residues" evidence="1">
    <location>
        <begin position="133"/>
        <end position="164"/>
    </location>
</feature>
<evidence type="ECO:0000259" key="2">
    <source>
        <dbReference type="Pfam" id="PF02171"/>
    </source>
</evidence>
<gene>
    <name evidence="3" type="ORF">BS50DRAFT_635275</name>
</gene>
<reference evidence="3 4" key="1">
    <citation type="journal article" date="2018" name="Front. Microbiol.">
        <title>Genome-Wide Analysis of Corynespora cassiicola Leaf Fall Disease Putative Effectors.</title>
        <authorList>
            <person name="Lopez D."/>
            <person name="Ribeiro S."/>
            <person name="Label P."/>
            <person name="Fumanal B."/>
            <person name="Venisse J.S."/>
            <person name="Kohler A."/>
            <person name="de Oliveira R.R."/>
            <person name="Labutti K."/>
            <person name="Lipzen A."/>
            <person name="Lail K."/>
            <person name="Bauer D."/>
            <person name="Ohm R.A."/>
            <person name="Barry K.W."/>
            <person name="Spatafora J."/>
            <person name="Grigoriev I.V."/>
            <person name="Martin F.M."/>
            <person name="Pujade-Renaud V."/>
        </authorList>
    </citation>
    <scope>NUCLEOTIDE SEQUENCE [LARGE SCALE GENOMIC DNA]</scope>
    <source>
        <strain evidence="3 4">Philippines</strain>
    </source>
</reference>
<dbReference type="InterPro" id="IPR003165">
    <property type="entry name" value="Piwi"/>
</dbReference>
<dbReference type="PANTHER" id="PTHR22891">
    <property type="entry name" value="EUKARYOTIC TRANSLATION INITIATION FACTOR 2C"/>
    <property type="match status" value="1"/>
</dbReference>
<evidence type="ECO:0000256" key="1">
    <source>
        <dbReference type="SAM" id="MobiDB-lite"/>
    </source>
</evidence>
<dbReference type="AlphaFoldDB" id="A0A2T2NM28"/>
<accession>A0A2T2NM28</accession>
<sequence length="170" mass="19324">MSQGACGFQRALSSQYGKGSTLPGTFVDKLVASPYYRGFYLQLHIGVKGTVRPAHYFVLENDTTHLSLGDLRDLTHSLNYPYVRSLVGVSYTSPTYYADRLCERGRLYLQKFFVTNVDEDLYKDVNNFKNEQSDLKKADRDKKYGPGRRKMSDKGRRKAKDDSKAVTLAV</sequence>
<protein>
    <submittedName>
        <fullName evidence="3">Piwi-domain-containing protein</fullName>
    </submittedName>
</protein>
<feature type="domain" description="Piwi" evidence="2">
    <location>
        <begin position="18"/>
        <end position="106"/>
    </location>
</feature>
<dbReference type="Gene3D" id="3.30.420.10">
    <property type="entry name" value="Ribonuclease H-like superfamily/Ribonuclease H"/>
    <property type="match status" value="1"/>
</dbReference>
<proteinExistence type="predicted"/>
<dbReference type="SUPFAM" id="SSF53098">
    <property type="entry name" value="Ribonuclease H-like"/>
    <property type="match status" value="1"/>
</dbReference>
<dbReference type="OrthoDB" id="10252740at2759"/>
<dbReference type="InterPro" id="IPR012337">
    <property type="entry name" value="RNaseH-like_sf"/>
</dbReference>